<dbReference type="Pfam" id="PF00903">
    <property type="entry name" value="Glyoxalase"/>
    <property type="match status" value="1"/>
</dbReference>
<dbReference type="AlphaFoldDB" id="A0A542YHS6"/>
<comment type="caution">
    <text evidence="2">The sequence shown here is derived from an EMBL/GenBank/DDBJ whole genome shotgun (WGS) entry which is preliminary data.</text>
</comment>
<keyword evidence="3" id="KW-1185">Reference proteome</keyword>
<evidence type="ECO:0000313" key="2">
    <source>
        <dbReference type="EMBL" id="TQL47667.1"/>
    </source>
</evidence>
<dbReference type="OrthoDB" id="9798430at2"/>
<dbReference type="PROSITE" id="PS51819">
    <property type="entry name" value="VOC"/>
    <property type="match status" value="1"/>
</dbReference>
<gene>
    <name evidence="2" type="ORF">FB562_0733</name>
</gene>
<evidence type="ECO:0000313" key="3">
    <source>
        <dbReference type="Proteomes" id="UP000317998"/>
    </source>
</evidence>
<organism evidence="2 3">
    <name type="scientific">Homoserinimonas aerilata</name>
    <dbReference type="NCBI Taxonomy" id="1162970"/>
    <lineage>
        <taxon>Bacteria</taxon>
        <taxon>Bacillati</taxon>
        <taxon>Actinomycetota</taxon>
        <taxon>Actinomycetes</taxon>
        <taxon>Micrococcales</taxon>
        <taxon>Microbacteriaceae</taxon>
        <taxon>Homoserinimonas</taxon>
    </lineage>
</organism>
<dbReference type="Gene3D" id="3.10.180.10">
    <property type="entry name" value="2,3-Dihydroxybiphenyl 1,2-Dioxygenase, domain 1"/>
    <property type="match status" value="1"/>
</dbReference>
<feature type="domain" description="VOC" evidence="1">
    <location>
        <begin position="4"/>
        <end position="128"/>
    </location>
</feature>
<dbReference type="InterPro" id="IPR004360">
    <property type="entry name" value="Glyas_Fos-R_dOase_dom"/>
</dbReference>
<sequence>MQQRVHFLTFSTPDLDAARAFYREGLGWHPLVDVAGEVIFFQVAPGTVLGLFDAEKFAQDAGMPSPAPVAGVTLSHNVDSAEEVSVAIDRLASLGAELLKPAQVGAFGGIFHGLVRDPNGIVWEVAHNPGWSIGDDGGVTFG</sequence>
<dbReference type="PANTHER" id="PTHR36503">
    <property type="entry name" value="BLR2520 PROTEIN"/>
    <property type="match status" value="1"/>
</dbReference>
<dbReference type="EMBL" id="VFOM01000001">
    <property type="protein sequence ID" value="TQL47667.1"/>
    <property type="molecule type" value="Genomic_DNA"/>
</dbReference>
<dbReference type="RefSeq" id="WP_141879892.1">
    <property type="nucleotide sequence ID" value="NZ_VFOM01000001.1"/>
</dbReference>
<dbReference type="SUPFAM" id="SSF54593">
    <property type="entry name" value="Glyoxalase/Bleomycin resistance protein/Dihydroxybiphenyl dioxygenase"/>
    <property type="match status" value="1"/>
</dbReference>
<dbReference type="PANTHER" id="PTHR36503:SF1">
    <property type="entry name" value="BLR2520 PROTEIN"/>
    <property type="match status" value="1"/>
</dbReference>
<dbReference type="Proteomes" id="UP000317998">
    <property type="component" value="Unassembled WGS sequence"/>
</dbReference>
<accession>A0A542YHS6</accession>
<proteinExistence type="predicted"/>
<protein>
    <recommendedName>
        <fullName evidence="1">VOC domain-containing protein</fullName>
    </recommendedName>
</protein>
<evidence type="ECO:0000259" key="1">
    <source>
        <dbReference type="PROSITE" id="PS51819"/>
    </source>
</evidence>
<dbReference type="InterPro" id="IPR037523">
    <property type="entry name" value="VOC_core"/>
</dbReference>
<reference evidence="2 3" key="1">
    <citation type="submission" date="2019-06" db="EMBL/GenBank/DDBJ databases">
        <title>Sequencing the genomes of 1000 actinobacteria strains.</title>
        <authorList>
            <person name="Klenk H.-P."/>
        </authorList>
    </citation>
    <scope>NUCLEOTIDE SEQUENCE [LARGE SCALE GENOMIC DNA]</scope>
    <source>
        <strain evidence="2 3">DSM 26477</strain>
    </source>
</reference>
<dbReference type="InterPro" id="IPR029068">
    <property type="entry name" value="Glyas_Bleomycin-R_OHBP_Dase"/>
</dbReference>
<name>A0A542YHS6_9MICO</name>